<sequence>MYNAYWKEQNDRLYAQAVFKDNIAIVSELSAKAIIYFSFESLYL</sequence>
<dbReference type="AlphaFoldDB" id="A0A0E9PBY8"/>
<dbReference type="EMBL" id="GBXM01106528">
    <property type="protein sequence ID" value="JAH02049.1"/>
    <property type="molecule type" value="Transcribed_RNA"/>
</dbReference>
<evidence type="ECO:0000313" key="1">
    <source>
        <dbReference type="EMBL" id="JAH02049.1"/>
    </source>
</evidence>
<proteinExistence type="predicted"/>
<accession>A0A0E9PBY8</accession>
<name>A0A0E9PBY8_ANGAN</name>
<organism evidence="1">
    <name type="scientific">Anguilla anguilla</name>
    <name type="common">European freshwater eel</name>
    <name type="synonym">Muraena anguilla</name>
    <dbReference type="NCBI Taxonomy" id="7936"/>
    <lineage>
        <taxon>Eukaryota</taxon>
        <taxon>Metazoa</taxon>
        <taxon>Chordata</taxon>
        <taxon>Craniata</taxon>
        <taxon>Vertebrata</taxon>
        <taxon>Euteleostomi</taxon>
        <taxon>Actinopterygii</taxon>
        <taxon>Neopterygii</taxon>
        <taxon>Teleostei</taxon>
        <taxon>Anguilliformes</taxon>
        <taxon>Anguillidae</taxon>
        <taxon>Anguilla</taxon>
    </lineage>
</organism>
<reference evidence="1" key="1">
    <citation type="submission" date="2014-11" db="EMBL/GenBank/DDBJ databases">
        <authorList>
            <person name="Amaro Gonzalez C."/>
        </authorList>
    </citation>
    <scope>NUCLEOTIDE SEQUENCE</scope>
</reference>
<protein>
    <submittedName>
        <fullName evidence="1">Uncharacterized protein</fullName>
    </submittedName>
</protein>
<reference evidence="1" key="2">
    <citation type="journal article" date="2015" name="Fish Shellfish Immunol.">
        <title>Early steps in the European eel (Anguilla anguilla)-Vibrio vulnificus interaction in the gills: Role of the RtxA13 toxin.</title>
        <authorList>
            <person name="Callol A."/>
            <person name="Pajuelo D."/>
            <person name="Ebbesson L."/>
            <person name="Teles M."/>
            <person name="MacKenzie S."/>
            <person name="Amaro C."/>
        </authorList>
    </citation>
    <scope>NUCLEOTIDE SEQUENCE</scope>
</reference>